<protein>
    <submittedName>
        <fullName evidence="3">Uncharacterized protein</fullName>
    </submittedName>
</protein>
<reference evidence="3 4" key="1">
    <citation type="journal article" date="2010" name="J. Bacteriol.">
        <title>Genome sequence of a cellulose-producing bacterium, Gluconacetobacter hansenii ATCC 23769.</title>
        <authorList>
            <person name="Iyer P.R."/>
            <person name="Geib S.M."/>
            <person name="Catchmark J."/>
            <person name="Kao T.H."/>
            <person name="Tien M."/>
        </authorList>
    </citation>
    <scope>NUCLEOTIDE SEQUENCE [LARGE SCALE GENOMIC DNA]</scope>
    <source>
        <strain evidence="3 4">ATCC 23769</strain>
    </source>
</reference>
<evidence type="ECO:0000256" key="2">
    <source>
        <dbReference type="SAM" id="SignalP"/>
    </source>
</evidence>
<feature type="compositionally biased region" description="Polar residues" evidence="1">
    <location>
        <begin position="71"/>
        <end position="82"/>
    </location>
</feature>
<gene>
    <name evidence="3" type="ORF">GXY_09709</name>
</gene>
<name>D5QFM2_NOVHA</name>
<proteinExistence type="predicted"/>
<organism evidence="3 4">
    <name type="scientific">Novacetimonas hansenii ATCC 23769</name>
    <dbReference type="NCBI Taxonomy" id="714995"/>
    <lineage>
        <taxon>Bacteria</taxon>
        <taxon>Pseudomonadati</taxon>
        <taxon>Pseudomonadota</taxon>
        <taxon>Alphaproteobacteria</taxon>
        <taxon>Acetobacterales</taxon>
        <taxon>Acetobacteraceae</taxon>
        <taxon>Novacetimonas</taxon>
    </lineage>
</organism>
<keyword evidence="2" id="KW-0732">Signal</keyword>
<feature type="signal peptide" evidence="2">
    <location>
        <begin position="1"/>
        <end position="27"/>
    </location>
</feature>
<comment type="caution">
    <text evidence="3">The sequence shown here is derived from an EMBL/GenBank/DDBJ whole genome shotgun (WGS) entry which is preliminary data.</text>
</comment>
<feature type="region of interest" description="Disordered" evidence="1">
    <location>
        <begin position="49"/>
        <end position="95"/>
    </location>
</feature>
<dbReference type="Proteomes" id="UP000006468">
    <property type="component" value="Chromosome"/>
</dbReference>
<feature type="chain" id="PRO_5003075270" evidence="2">
    <location>
        <begin position="28"/>
        <end position="95"/>
    </location>
</feature>
<evidence type="ECO:0000313" key="4">
    <source>
        <dbReference type="Proteomes" id="UP000006468"/>
    </source>
</evidence>
<sequence length="95" mass="10517">MMKHGSRFFALSTIMGTIFLMAPYAHAATTPAMQMHDMQGMEHMEGMEGMEGMTHHPAPAPHPTHRIQDHMAQQNGHPSATRTGPLGMPEAVRER</sequence>
<evidence type="ECO:0000256" key="1">
    <source>
        <dbReference type="SAM" id="MobiDB-lite"/>
    </source>
</evidence>
<accession>D5QFM2</accession>
<dbReference type="AlphaFoldDB" id="D5QFM2"/>
<evidence type="ECO:0000313" key="3">
    <source>
        <dbReference type="EMBL" id="EFG84172.1"/>
    </source>
</evidence>
<dbReference type="HOGENOM" id="CLU_2369161_0_0_5"/>
<dbReference type="EMBL" id="ADTV01000037">
    <property type="protein sequence ID" value="EFG84172.1"/>
    <property type="molecule type" value="Genomic_DNA"/>
</dbReference>